<dbReference type="Pfam" id="PF04773">
    <property type="entry name" value="FecR"/>
    <property type="match status" value="1"/>
</dbReference>
<accession>A0A3N4QJV0</accession>
<organism evidence="4 5">
    <name type="scientific">Chitinophaga lutea</name>
    <dbReference type="NCBI Taxonomy" id="2488634"/>
    <lineage>
        <taxon>Bacteria</taxon>
        <taxon>Pseudomonadati</taxon>
        <taxon>Bacteroidota</taxon>
        <taxon>Chitinophagia</taxon>
        <taxon>Chitinophagales</taxon>
        <taxon>Chitinophagaceae</taxon>
        <taxon>Chitinophaga</taxon>
    </lineage>
</organism>
<evidence type="ECO:0000259" key="2">
    <source>
        <dbReference type="Pfam" id="PF04773"/>
    </source>
</evidence>
<dbReference type="InterPro" id="IPR032508">
    <property type="entry name" value="FecR_C"/>
</dbReference>
<evidence type="ECO:0000256" key="1">
    <source>
        <dbReference type="SAM" id="Phobius"/>
    </source>
</evidence>
<dbReference type="PANTHER" id="PTHR30273:SF2">
    <property type="entry name" value="PROTEIN FECR"/>
    <property type="match status" value="1"/>
</dbReference>
<keyword evidence="1" id="KW-0472">Membrane</keyword>
<dbReference type="AlphaFoldDB" id="A0A3N4QJV0"/>
<evidence type="ECO:0000259" key="3">
    <source>
        <dbReference type="Pfam" id="PF16344"/>
    </source>
</evidence>
<keyword evidence="1" id="KW-0812">Transmembrane</keyword>
<reference evidence="4 5" key="1">
    <citation type="submission" date="2018-11" db="EMBL/GenBank/DDBJ databases">
        <title>Chitinophaga lutea sp.nov., isolate from arsenic contaminated soil.</title>
        <authorList>
            <person name="Zong Y."/>
        </authorList>
    </citation>
    <scope>NUCLEOTIDE SEQUENCE [LARGE SCALE GENOMIC DNA]</scope>
    <source>
        <strain evidence="4 5">ZY74</strain>
    </source>
</reference>
<dbReference type="Gene3D" id="2.60.120.1440">
    <property type="match status" value="1"/>
</dbReference>
<dbReference type="RefSeq" id="WP_123844458.1">
    <property type="nucleotide sequence ID" value="NZ_RPDH01000001.1"/>
</dbReference>
<dbReference type="InterPro" id="IPR006860">
    <property type="entry name" value="FecR"/>
</dbReference>
<dbReference type="EMBL" id="RPDH01000001">
    <property type="protein sequence ID" value="RPE12044.1"/>
    <property type="molecule type" value="Genomic_DNA"/>
</dbReference>
<dbReference type="Proteomes" id="UP000278351">
    <property type="component" value="Unassembled WGS sequence"/>
</dbReference>
<dbReference type="PANTHER" id="PTHR30273">
    <property type="entry name" value="PERIPLASMIC SIGNAL SENSOR AND SIGMA FACTOR ACTIVATOR FECR-RELATED"/>
    <property type="match status" value="1"/>
</dbReference>
<protein>
    <submittedName>
        <fullName evidence="4">DUF4974 domain-containing protein</fullName>
    </submittedName>
</protein>
<feature type="domain" description="FecR protein" evidence="2">
    <location>
        <begin position="180"/>
        <end position="264"/>
    </location>
</feature>
<dbReference type="InterPro" id="IPR012373">
    <property type="entry name" value="Ferrdict_sens_TM"/>
</dbReference>
<evidence type="ECO:0000313" key="5">
    <source>
        <dbReference type="Proteomes" id="UP000278351"/>
    </source>
</evidence>
<dbReference type="PIRSF" id="PIRSF018266">
    <property type="entry name" value="FecR"/>
    <property type="match status" value="1"/>
</dbReference>
<name>A0A3N4QJV0_9BACT</name>
<keyword evidence="1" id="KW-1133">Transmembrane helix</keyword>
<dbReference type="Gene3D" id="3.55.50.30">
    <property type="match status" value="1"/>
</dbReference>
<comment type="caution">
    <text evidence="4">The sequence shown here is derived from an EMBL/GenBank/DDBJ whole genome shotgun (WGS) entry which is preliminary data.</text>
</comment>
<proteinExistence type="predicted"/>
<gene>
    <name evidence="4" type="ORF">EGT74_00360</name>
</gene>
<feature type="transmembrane region" description="Helical" evidence="1">
    <location>
        <begin position="83"/>
        <end position="102"/>
    </location>
</feature>
<evidence type="ECO:0000313" key="4">
    <source>
        <dbReference type="EMBL" id="RPE12044.1"/>
    </source>
</evidence>
<feature type="domain" description="Protein FecR C-terminal" evidence="3">
    <location>
        <begin position="306"/>
        <end position="365"/>
    </location>
</feature>
<dbReference type="GO" id="GO:0016989">
    <property type="term" value="F:sigma factor antagonist activity"/>
    <property type="evidence" value="ECO:0007669"/>
    <property type="project" value="TreeGrafter"/>
</dbReference>
<sequence>MDKEYIQELLLKEHYGLLSPEEQEELNALLATSEEVREMREELQRDVPKGEAMEAMEAFDVNRNLAYIEHEVAVQRSRRRRQVWSSAAAVVLVLLGVAWLLLKPGGSEEAVLAANGDGPANGVTLKLADGKKIALSDSGRQTINLDAATLTANNRVLEYSGEGEAAGGWNTLTVPPKLDFQVKLADGTIVWLNSLSEIKFPFHFTDAKREVYIKGEAYFKVAQDAGKPFVVHTSSTSITVLGTEFNVNAYNQGIITTSLVSGKVAVSADERRVELRPGTEAVVHGMEEIRVQPLNADMIAWRSGTYYFADRPMREIAAMVERWHDVKVVMDNAAAGEQRFRVKLFRGRPLQTFIDNVNETGEVQLYWNNGVLHCK</sequence>
<dbReference type="Pfam" id="PF16344">
    <property type="entry name" value="FecR_C"/>
    <property type="match status" value="1"/>
</dbReference>
<dbReference type="OrthoDB" id="643697at2"/>
<keyword evidence="5" id="KW-1185">Reference proteome</keyword>